<dbReference type="CDD" id="cd04301">
    <property type="entry name" value="NAT_SF"/>
    <property type="match status" value="1"/>
</dbReference>
<evidence type="ECO:0000256" key="2">
    <source>
        <dbReference type="ARBA" id="ARBA00023315"/>
    </source>
</evidence>
<comment type="caution">
    <text evidence="4">The sequence shown here is derived from an EMBL/GenBank/DDBJ whole genome shotgun (WGS) entry which is preliminary data.</text>
</comment>
<keyword evidence="5" id="KW-1185">Reference proteome</keyword>
<dbReference type="InterPro" id="IPR000182">
    <property type="entry name" value="GNAT_dom"/>
</dbReference>
<dbReference type="EMBL" id="JBHSMJ010000039">
    <property type="protein sequence ID" value="MFC5451653.1"/>
    <property type="molecule type" value="Genomic_DNA"/>
</dbReference>
<dbReference type="PANTHER" id="PTHR43877:SF2">
    <property type="entry name" value="AMINOALKYLPHOSPHONATE N-ACETYLTRANSFERASE-RELATED"/>
    <property type="match status" value="1"/>
</dbReference>
<dbReference type="PANTHER" id="PTHR43877">
    <property type="entry name" value="AMINOALKYLPHOSPHONATE N-ACETYLTRANSFERASE-RELATED-RELATED"/>
    <property type="match status" value="1"/>
</dbReference>
<organism evidence="4 5">
    <name type="scientific">Paenibacillus aestuarii</name>
    <dbReference type="NCBI Taxonomy" id="516965"/>
    <lineage>
        <taxon>Bacteria</taxon>
        <taxon>Bacillati</taxon>
        <taxon>Bacillota</taxon>
        <taxon>Bacilli</taxon>
        <taxon>Bacillales</taxon>
        <taxon>Paenibacillaceae</taxon>
        <taxon>Paenibacillus</taxon>
    </lineage>
</organism>
<evidence type="ECO:0000313" key="5">
    <source>
        <dbReference type="Proteomes" id="UP001596044"/>
    </source>
</evidence>
<dbReference type="Gene3D" id="3.40.630.30">
    <property type="match status" value="1"/>
</dbReference>
<feature type="domain" description="N-acetyltransferase" evidence="3">
    <location>
        <begin position="5"/>
        <end position="153"/>
    </location>
</feature>
<accession>A0ABW0KDZ4</accession>
<dbReference type="RefSeq" id="WP_270881091.1">
    <property type="nucleotide sequence ID" value="NZ_JAQFVF010000045.1"/>
</dbReference>
<dbReference type="PROSITE" id="PS51186">
    <property type="entry name" value="GNAT"/>
    <property type="match status" value="1"/>
</dbReference>
<evidence type="ECO:0000313" key="4">
    <source>
        <dbReference type="EMBL" id="MFC5451653.1"/>
    </source>
</evidence>
<dbReference type="SUPFAM" id="SSF55729">
    <property type="entry name" value="Acyl-CoA N-acyltransferases (Nat)"/>
    <property type="match status" value="1"/>
</dbReference>
<dbReference type="Pfam" id="PF00583">
    <property type="entry name" value="Acetyltransf_1"/>
    <property type="match status" value="1"/>
</dbReference>
<sequence length="153" mass="17214">MQNYFIVQPEDPNSQDAKSLMELLSDTLKSITGDSGKKSFNVTDITVPRSLFVIARNQQGEPIGCGAIRPIDTSIAELKRMYAKSKSNGVGSAILSYLEEQSLNFGYSQIWLETRLVNQKAVSFYKNKGYIRIDNYGKYLNREECICLGKLLN</sequence>
<keyword evidence="2" id="KW-0012">Acyltransferase</keyword>
<dbReference type="InterPro" id="IPR050832">
    <property type="entry name" value="Bact_Acetyltransf"/>
</dbReference>
<proteinExistence type="predicted"/>
<dbReference type="Proteomes" id="UP001596044">
    <property type="component" value="Unassembled WGS sequence"/>
</dbReference>
<name>A0ABW0KDZ4_9BACL</name>
<dbReference type="InterPro" id="IPR016181">
    <property type="entry name" value="Acyl_CoA_acyltransferase"/>
</dbReference>
<evidence type="ECO:0000259" key="3">
    <source>
        <dbReference type="PROSITE" id="PS51186"/>
    </source>
</evidence>
<gene>
    <name evidence="4" type="ORF">ACFPOG_25975</name>
</gene>
<protein>
    <submittedName>
        <fullName evidence="4">GNAT family N-acetyltransferase</fullName>
    </submittedName>
</protein>
<reference evidence="5" key="1">
    <citation type="journal article" date="2019" name="Int. J. Syst. Evol. Microbiol.">
        <title>The Global Catalogue of Microorganisms (GCM) 10K type strain sequencing project: providing services to taxonomists for standard genome sequencing and annotation.</title>
        <authorList>
            <consortium name="The Broad Institute Genomics Platform"/>
            <consortium name="The Broad Institute Genome Sequencing Center for Infectious Disease"/>
            <person name="Wu L."/>
            <person name="Ma J."/>
        </authorList>
    </citation>
    <scope>NUCLEOTIDE SEQUENCE [LARGE SCALE GENOMIC DNA]</scope>
    <source>
        <strain evidence="5">KACC 11904</strain>
    </source>
</reference>
<evidence type="ECO:0000256" key="1">
    <source>
        <dbReference type="ARBA" id="ARBA00022679"/>
    </source>
</evidence>
<keyword evidence="1" id="KW-0808">Transferase</keyword>